<accession>A0A1Y5MIZ6</accession>
<organism evidence="2 4">
    <name type="scientific">Campylobacter concisus</name>
    <dbReference type="NCBI Taxonomy" id="199"/>
    <lineage>
        <taxon>Bacteria</taxon>
        <taxon>Pseudomonadati</taxon>
        <taxon>Campylobacterota</taxon>
        <taxon>Epsilonproteobacteria</taxon>
        <taxon>Campylobacterales</taxon>
        <taxon>Campylobacteraceae</taxon>
        <taxon>Campylobacter</taxon>
    </lineage>
</organism>
<reference evidence="3 5" key="2">
    <citation type="journal article" date="2018" name="Emerg. Microbes Infect.">
        <title>Genomic analysis of oral Campylobacter concisus strains identified a potential bacterial molecular marker associated with active Crohn's disease.</title>
        <authorList>
            <person name="Liu F."/>
            <person name="Ma R."/>
            <person name="Tay C.Y.A."/>
            <person name="Octavia S."/>
            <person name="Lan R."/>
            <person name="Chung H.K.L."/>
            <person name="Riordan S.M."/>
            <person name="Grimm M.C."/>
            <person name="Leong R.W."/>
            <person name="Tanaka M.M."/>
            <person name="Connor S."/>
            <person name="Zhang L."/>
        </authorList>
    </citation>
    <scope>NUCLEOTIDE SEQUENCE [LARGE SCALE GENOMIC DNA]</scope>
    <source>
        <strain evidence="3 5">P1CDO2</strain>
    </source>
</reference>
<protein>
    <submittedName>
        <fullName evidence="3">Type II toxin-antitoxin system RelE/ParE family toxin</fullName>
    </submittedName>
</protein>
<gene>
    <name evidence="2" type="ORF">B9N65_07020</name>
    <name evidence="3" type="ORF">CVT00_10070</name>
</gene>
<dbReference type="Pfam" id="PF05016">
    <property type="entry name" value="ParE_toxin"/>
    <property type="match status" value="1"/>
</dbReference>
<dbReference type="Proteomes" id="UP000196317">
    <property type="component" value="Unassembled WGS sequence"/>
</dbReference>
<dbReference type="RefSeq" id="WP_087583355.1">
    <property type="nucleotide sequence ID" value="NZ_CABPUX010000002.1"/>
</dbReference>
<evidence type="ECO:0000256" key="1">
    <source>
        <dbReference type="ARBA" id="ARBA00022649"/>
    </source>
</evidence>
<evidence type="ECO:0000313" key="4">
    <source>
        <dbReference type="Proteomes" id="UP000196317"/>
    </source>
</evidence>
<dbReference type="Proteomes" id="UP000594508">
    <property type="component" value="Chromosome"/>
</dbReference>
<dbReference type="InterPro" id="IPR035093">
    <property type="entry name" value="RelE/ParE_toxin_dom_sf"/>
</dbReference>
<reference evidence="3" key="3">
    <citation type="submission" date="2020-08" db="EMBL/GenBank/DDBJ databases">
        <title>Analysis of Completed Campylobacter concisus Genomes Identified Genomospecies Features, Novel plasmids and Their Association with Severe Ulcerative Colitis.</title>
        <authorList>
            <person name="Zhang L."/>
        </authorList>
    </citation>
    <scope>NUCLEOTIDE SEQUENCE</scope>
    <source>
        <strain evidence="3">P1CDO2</strain>
    </source>
</reference>
<dbReference type="EMBL" id="NDYN01000006">
    <property type="protein sequence ID" value="OUT07364.1"/>
    <property type="molecule type" value="Genomic_DNA"/>
</dbReference>
<evidence type="ECO:0000313" key="2">
    <source>
        <dbReference type="EMBL" id="OUT07364.1"/>
    </source>
</evidence>
<dbReference type="EMBL" id="CP060707">
    <property type="protein sequence ID" value="QPH89964.1"/>
    <property type="molecule type" value="Genomic_DNA"/>
</dbReference>
<dbReference type="SUPFAM" id="SSF143011">
    <property type="entry name" value="RelE-like"/>
    <property type="match status" value="1"/>
</dbReference>
<keyword evidence="1" id="KW-1277">Toxin-antitoxin system</keyword>
<sequence length="90" mass="10697">MYKIVIKRSADKQLDKISKGDLRAALKIRTFLKELEKVENPFATNNAEKMQGYDDRWRWRVGIHYRIIGLKQDEILTIEIIEISSREKAY</sequence>
<proteinExistence type="predicted"/>
<dbReference type="AlphaFoldDB" id="A0A1Y5MIZ6"/>
<dbReference type="Gene3D" id="3.30.2310.20">
    <property type="entry name" value="RelE-like"/>
    <property type="match status" value="1"/>
</dbReference>
<name>A0A1Y5MIZ6_9BACT</name>
<evidence type="ECO:0000313" key="3">
    <source>
        <dbReference type="EMBL" id="QPH89964.1"/>
    </source>
</evidence>
<dbReference type="InterPro" id="IPR007712">
    <property type="entry name" value="RelE/ParE_toxin"/>
</dbReference>
<reference evidence="2 4" key="1">
    <citation type="submission" date="2017-04" db="EMBL/GenBank/DDBJ databases">
        <title>Complete genome of Campylobacter concisus ATCC 33237T and draft genomes for an additional eight well characterized C. concisus strains.</title>
        <authorList>
            <person name="Cornelius A.J."/>
            <person name="Miller W.G."/>
            <person name="Lastovica A.J."/>
            <person name="On S.L."/>
            <person name="French N.P."/>
            <person name="Vandenberg O."/>
            <person name="Biggs P.J."/>
        </authorList>
    </citation>
    <scope>NUCLEOTIDE SEQUENCE [LARGE SCALE GENOMIC DNA]</scope>
    <source>
        <strain evidence="2 4">CCUG 19995</strain>
    </source>
</reference>
<evidence type="ECO:0000313" key="5">
    <source>
        <dbReference type="Proteomes" id="UP000594508"/>
    </source>
</evidence>